<comment type="caution">
    <text evidence="3">The sequence shown here is derived from an EMBL/GenBank/DDBJ whole genome shotgun (WGS) entry which is preliminary data.</text>
</comment>
<sequence length="411" mass="43577">MTAPSSKRSARADRSGNVQEVLNFLRATGPSSQATISRATGLSRATVNHIVQALRDQGAVQYEWKNKREALVCLASTKESIVTVTVTESAVHAILFDFSVQERTDLLSTHLPEYHDAAPTPSMALDLIHRIASIARQRGAPLVGAAIAIMGPIDRTTGAIAPWAWQRLPHWKQVEIQKYFVKNLRIPVIVDNDANLAALAEWSWGAGRGCSDFLNITCAQGIGGGFVINGAIYHGGTGLAGEIGHMVIEDAGDLCFCGSRGCLTSLATERAILNALPHQTVPKRSLEEVIHSAQHGDAACQRVLSETGLRLGKALATVVRVMGPRVIAIGGVLGHAGDIVMGGLRASSEIINLKAVGAGTEFRVAEIADNATELGALAAIFKEIDMGINSLSPWMLRPADPGVAEPSRTVA</sequence>
<evidence type="ECO:0000256" key="1">
    <source>
        <dbReference type="ARBA" id="ARBA00006479"/>
    </source>
</evidence>
<dbReference type="Gene3D" id="1.10.10.10">
    <property type="entry name" value="Winged helix-like DNA-binding domain superfamily/Winged helix DNA-binding domain"/>
    <property type="match status" value="1"/>
</dbReference>
<reference evidence="4 5" key="1">
    <citation type="submission" date="2019-09" db="EMBL/GenBank/DDBJ databases">
        <authorList>
            <person name="Feng G."/>
        </authorList>
    </citation>
    <scope>NUCLEOTIDE SEQUENCE [LARGE SCALE GENOMIC DNA]</scope>
    <source>
        <strain evidence="3 4">KACC 19283</strain>
        <strain evidence="2 5">KACC 19284</strain>
    </source>
</reference>
<proteinExistence type="inferred from homology"/>
<keyword evidence="5" id="KW-1185">Reference proteome</keyword>
<dbReference type="PANTHER" id="PTHR18964:SF149">
    <property type="entry name" value="BIFUNCTIONAL UDP-N-ACETYLGLUCOSAMINE 2-EPIMERASE_N-ACETYLMANNOSAMINE KINASE"/>
    <property type="match status" value="1"/>
</dbReference>
<accession>A0A5J5HZW9</accession>
<dbReference type="RefSeq" id="WP_150426397.1">
    <property type="nucleotide sequence ID" value="NZ_VYQA01000012.1"/>
</dbReference>
<dbReference type="AlphaFoldDB" id="A0A5J5HZW9"/>
<dbReference type="SUPFAM" id="SSF46785">
    <property type="entry name" value="Winged helix' DNA-binding domain"/>
    <property type="match status" value="1"/>
</dbReference>
<evidence type="ECO:0000313" key="4">
    <source>
        <dbReference type="Proteomes" id="UP000325933"/>
    </source>
</evidence>
<dbReference type="InterPro" id="IPR036390">
    <property type="entry name" value="WH_DNA-bd_sf"/>
</dbReference>
<dbReference type="Pfam" id="PF00480">
    <property type="entry name" value="ROK"/>
    <property type="match status" value="1"/>
</dbReference>
<dbReference type="SUPFAM" id="SSF53067">
    <property type="entry name" value="Actin-like ATPase domain"/>
    <property type="match status" value="1"/>
</dbReference>
<evidence type="ECO:0000313" key="2">
    <source>
        <dbReference type="EMBL" id="KAA9014678.1"/>
    </source>
</evidence>
<dbReference type="EMBL" id="VYQB01000012">
    <property type="protein sequence ID" value="KAA9014678.1"/>
    <property type="molecule type" value="Genomic_DNA"/>
</dbReference>
<gene>
    <name evidence="3" type="ORF">F4U95_16170</name>
    <name evidence="2" type="ORF">F4U96_16045</name>
</gene>
<dbReference type="InterPro" id="IPR043129">
    <property type="entry name" value="ATPase_NBD"/>
</dbReference>
<dbReference type="PANTHER" id="PTHR18964">
    <property type="entry name" value="ROK (REPRESSOR, ORF, KINASE) FAMILY"/>
    <property type="match status" value="1"/>
</dbReference>
<organism evidence="3 4">
    <name type="scientific">Sphingobium limneticum</name>
    <dbReference type="NCBI Taxonomy" id="1007511"/>
    <lineage>
        <taxon>Bacteria</taxon>
        <taxon>Pseudomonadati</taxon>
        <taxon>Pseudomonadota</taxon>
        <taxon>Alphaproteobacteria</taxon>
        <taxon>Sphingomonadales</taxon>
        <taxon>Sphingomonadaceae</taxon>
        <taxon>Sphingobium</taxon>
    </lineage>
</organism>
<name>A0A5J5HZW9_9SPHN</name>
<dbReference type="Proteomes" id="UP000326364">
    <property type="component" value="Unassembled WGS sequence"/>
</dbReference>
<evidence type="ECO:0000313" key="3">
    <source>
        <dbReference type="EMBL" id="KAA9027690.1"/>
    </source>
</evidence>
<dbReference type="InterPro" id="IPR036388">
    <property type="entry name" value="WH-like_DNA-bd_sf"/>
</dbReference>
<protein>
    <submittedName>
        <fullName evidence="3">ROK family transcriptional regulator</fullName>
    </submittedName>
</protein>
<dbReference type="InterPro" id="IPR000600">
    <property type="entry name" value="ROK"/>
</dbReference>
<evidence type="ECO:0000313" key="5">
    <source>
        <dbReference type="Proteomes" id="UP000326364"/>
    </source>
</evidence>
<comment type="similarity">
    <text evidence="1">Belongs to the ROK (NagC/XylR) family.</text>
</comment>
<dbReference type="Gene3D" id="3.30.420.40">
    <property type="match status" value="2"/>
</dbReference>
<dbReference type="Pfam" id="PF13412">
    <property type="entry name" value="HTH_24"/>
    <property type="match status" value="1"/>
</dbReference>
<dbReference type="Proteomes" id="UP000325933">
    <property type="component" value="Unassembled WGS sequence"/>
</dbReference>
<dbReference type="EMBL" id="VYQA01000012">
    <property type="protein sequence ID" value="KAA9027690.1"/>
    <property type="molecule type" value="Genomic_DNA"/>
</dbReference>